<proteinExistence type="inferred from homology"/>
<dbReference type="EMBL" id="CP128355">
    <property type="protein sequence ID" value="XAF71406.1"/>
    <property type="molecule type" value="Genomic_DNA"/>
</dbReference>
<sequence>MKFKSVFSICFIVLCMSVALSLMWDISSIEKNLFEPILVQVRVPRILLAMITGMGLTLAGHMFQTLLNNPLADSFTLGLSSGATFGSGLAVVFGLSFVWLPIFSIMFSVLTLILVLTLTMAMSKGYPMRTLILSGIMVGALFNAFLYVLIIFNERKLNNIINYMFGGFSSAEYHEVVYISIVFILSIIILLTLMPSIKLLQLGELSAKSLGLNVTIVTYGVLLISSVLTAVIVAFVGIIGFIGMVIPQIVRRQCNSFDLTQQMILNVTIGGIVMVIADWIGGSLFQPLQIPASIVMALLGIPVLFYMMVTEQRS</sequence>
<dbReference type="CDD" id="cd06550">
    <property type="entry name" value="TM_ABC_iron-siderophores_like"/>
    <property type="match status" value="1"/>
</dbReference>
<keyword evidence="7 8" id="KW-0472">Membrane</keyword>
<evidence type="ECO:0000256" key="4">
    <source>
        <dbReference type="ARBA" id="ARBA00022475"/>
    </source>
</evidence>
<keyword evidence="6 8" id="KW-1133">Transmembrane helix</keyword>
<organism evidence="9 10">
    <name type="scientific">Staphylococcus hsinchuensis</name>
    <dbReference type="NCBI Taxonomy" id="3051183"/>
    <lineage>
        <taxon>Bacteria</taxon>
        <taxon>Bacillati</taxon>
        <taxon>Bacillota</taxon>
        <taxon>Bacilli</taxon>
        <taxon>Bacillales</taxon>
        <taxon>Staphylococcaceae</taxon>
        <taxon>Staphylococcus</taxon>
    </lineage>
</organism>
<accession>A0ABZ3EF19</accession>
<reference evidence="9 10" key="1">
    <citation type="journal article" date="2024" name="Pathogens">
        <title>Staphylococcus hsinchuensis sp. nov., Isolated from Soymilk.</title>
        <authorList>
            <person name="Wang Y.T."/>
            <person name="Lin Y.C."/>
            <person name="Hsieh Y.H."/>
            <person name="Lin Y.T."/>
            <person name="Hamada M."/>
            <person name="Chen C.C."/>
            <person name="Liou J.S."/>
            <person name="Lee A.Y."/>
            <person name="Zhang W.L."/>
            <person name="Chen Y.T."/>
            <person name="Huang C.H."/>
        </authorList>
    </citation>
    <scope>NUCLEOTIDE SEQUENCE [LARGE SCALE GENOMIC DNA]</scope>
    <source>
        <strain evidence="9 10">H164</strain>
    </source>
</reference>
<dbReference type="InterPro" id="IPR000522">
    <property type="entry name" value="ABC_transptr_permease_BtuC"/>
</dbReference>
<keyword evidence="5 8" id="KW-0812">Transmembrane</keyword>
<comment type="subcellular location">
    <subcellularLocation>
        <location evidence="1">Cell membrane</location>
        <topology evidence="1">Multi-pass membrane protein</topology>
    </subcellularLocation>
</comment>
<dbReference type="PANTHER" id="PTHR30472">
    <property type="entry name" value="FERRIC ENTEROBACTIN TRANSPORT SYSTEM PERMEASE PROTEIN"/>
    <property type="match status" value="1"/>
</dbReference>
<keyword evidence="3" id="KW-0813">Transport</keyword>
<comment type="similarity">
    <text evidence="2">Belongs to the binding-protein-dependent transport system permease family. FecCD subfamily.</text>
</comment>
<feature type="transmembrane region" description="Helical" evidence="8">
    <location>
        <begin position="102"/>
        <end position="122"/>
    </location>
</feature>
<keyword evidence="10" id="KW-1185">Reference proteome</keyword>
<evidence type="ECO:0000313" key="9">
    <source>
        <dbReference type="EMBL" id="XAF71406.1"/>
    </source>
</evidence>
<feature type="transmembrane region" description="Helical" evidence="8">
    <location>
        <begin position="75"/>
        <end position="95"/>
    </location>
</feature>
<evidence type="ECO:0000313" key="10">
    <source>
        <dbReference type="Proteomes" id="UP001436297"/>
    </source>
</evidence>
<dbReference type="Gene3D" id="1.10.3470.10">
    <property type="entry name" value="ABC transporter involved in vitamin B12 uptake, BtuC"/>
    <property type="match status" value="1"/>
</dbReference>
<evidence type="ECO:0000256" key="3">
    <source>
        <dbReference type="ARBA" id="ARBA00022448"/>
    </source>
</evidence>
<keyword evidence="4" id="KW-1003">Cell membrane</keyword>
<name>A0ABZ3EF19_9STAP</name>
<evidence type="ECO:0000256" key="7">
    <source>
        <dbReference type="ARBA" id="ARBA00023136"/>
    </source>
</evidence>
<feature type="transmembrane region" description="Helical" evidence="8">
    <location>
        <begin position="263"/>
        <end position="282"/>
    </location>
</feature>
<evidence type="ECO:0000256" key="1">
    <source>
        <dbReference type="ARBA" id="ARBA00004651"/>
    </source>
</evidence>
<feature type="transmembrane region" description="Helical" evidence="8">
    <location>
        <begin position="217"/>
        <end position="242"/>
    </location>
</feature>
<dbReference type="RefSeq" id="WP_251518776.1">
    <property type="nucleotide sequence ID" value="NZ_CP128355.1"/>
</dbReference>
<evidence type="ECO:0000256" key="6">
    <source>
        <dbReference type="ARBA" id="ARBA00022989"/>
    </source>
</evidence>
<evidence type="ECO:0000256" key="8">
    <source>
        <dbReference type="SAM" id="Phobius"/>
    </source>
</evidence>
<feature type="transmembrane region" description="Helical" evidence="8">
    <location>
        <begin position="6"/>
        <end position="26"/>
    </location>
</feature>
<gene>
    <name evidence="9" type="ORF">QQM35_04750</name>
</gene>
<feature type="transmembrane region" description="Helical" evidence="8">
    <location>
        <begin position="46"/>
        <end position="63"/>
    </location>
</feature>
<evidence type="ECO:0000256" key="2">
    <source>
        <dbReference type="ARBA" id="ARBA00007935"/>
    </source>
</evidence>
<dbReference type="Proteomes" id="UP001436297">
    <property type="component" value="Chromosome"/>
</dbReference>
<feature type="transmembrane region" description="Helical" evidence="8">
    <location>
        <begin position="173"/>
        <end position="197"/>
    </location>
</feature>
<dbReference type="Pfam" id="PF01032">
    <property type="entry name" value="FecCD"/>
    <property type="match status" value="1"/>
</dbReference>
<dbReference type="SUPFAM" id="SSF81345">
    <property type="entry name" value="ABC transporter involved in vitamin B12 uptake, BtuC"/>
    <property type="match status" value="1"/>
</dbReference>
<dbReference type="InterPro" id="IPR037294">
    <property type="entry name" value="ABC_BtuC-like"/>
</dbReference>
<protein>
    <submittedName>
        <fullName evidence="9">Iron ABC transporter permease</fullName>
    </submittedName>
</protein>
<feature type="transmembrane region" description="Helical" evidence="8">
    <location>
        <begin position="288"/>
        <end position="309"/>
    </location>
</feature>
<dbReference type="PANTHER" id="PTHR30472:SF25">
    <property type="entry name" value="ABC TRANSPORTER PERMEASE PROTEIN MJ0876-RELATED"/>
    <property type="match status" value="1"/>
</dbReference>
<evidence type="ECO:0000256" key="5">
    <source>
        <dbReference type="ARBA" id="ARBA00022692"/>
    </source>
</evidence>
<feature type="transmembrane region" description="Helical" evidence="8">
    <location>
        <begin position="128"/>
        <end position="152"/>
    </location>
</feature>